<organism evidence="8 9">
    <name type="scientific">Crenothrix polyspora</name>
    <dbReference type="NCBI Taxonomy" id="360316"/>
    <lineage>
        <taxon>Bacteria</taxon>
        <taxon>Pseudomonadati</taxon>
        <taxon>Pseudomonadota</taxon>
        <taxon>Gammaproteobacteria</taxon>
        <taxon>Methylococcales</taxon>
        <taxon>Crenotrichaceae</taxon>
        <taxon>Crenothrix</taxon>
    </lineage>
</organism>
<keyword evidence="3" id="KW-1003">Cell membrane</keyword>
<reference evidence="9" key="1">
    <citation type="submission" date="2017-02" db="EMBL/GenBank/DDBJ databases">
        <authorList>
            <person name="Daims H."/>
        </authorList>
    </citation>
    <scope>NUCLEOTIDE SEQUENCE [LARGE SCALE GENOMIC DNA]</scope>
</reference>
<sequence>MLVGLVLAFLLVVIAPLIADFYHEPRLIWVTTALAVDFIFTGAAAQHSALLQRQMRFGTIAVIDIITLLAGIIVAIVMAADGWGYWALVGQIVIMPCASAICTWAVVRWLPGWPSQKTSIRSMIRFGGIVTLNGLVVHVAYNLEKILLGRFLGAEVLGIYGRAYQLISIPSETLNSSISGVAFSALSRIQDDPKRQKRYFLKGYTLLIALTLPITIACAVFADDMIFVILGAKWKDAAPIFRLLAPTIVIFALINPFGWFLYAIGRAERSLKIAFVIAPLVIVAYFIGLPYGSSGVAFAYSAAMALWVIPHIAWCIHGTGISAQDILQTISRPFISGIVSAALAVGVQIYFGQLLSPFLHLALGGAVMLVSYLWMLLYIMGQKAFYLDFFQGLKMRPSINENGSAVI</sequence>
<dbReference type="InterPro" id="IPR050833">
    <property type="entry name" value="Poly_Biosynth_Transport"/>
</dbReference>
<evidence type="ECO:0000256" key="7">
    <source>
        <dbReference type="SAM" id="Phobius"/>
    </source>
</evidence>
<evidence type="ECO:0000313" key="8">
    <source>
        <dbReference type="EMBL" id="SJM90448.1"/>
    </source>
</evidence>
<dbReference type="PANTHER" id="PTHR30250:SF10">
    <property type="entry name" value="LIPOPOLYSACCHARIDE BIOSYNTHESIS PROTEIN WZXC"/>
    <property type="match status" value="1"/>
</dbReference>
<feature type="transmembrane region" description="Helical" evidence="7">
    <location>
        <begin position="333"/>
        <end position="352"/>
    </location>
</feature>
<keyword evidence="4 7" id="KW-0812">Transmembrane</keyword>
<accession>A0A1R4H2J1</accession>
<evidence type="ECO:0000256" key="1">
    <source>
        <dbReference type="ARBA" id="ARBA00004651"/>
    </source>
</evidence>
<protein>
    <submittedName>
        <fullName evidence="8">Lipopolysaccharide biosynthesis protein WzxC</fullName>
    </submittedName>
</protein>
<keyword evidence="6 7" id="KW-0472">Membrane</keyword>
<feature type="transmembrane region" description="Helical" evidence="7">
    <location>
        <begin position="358"/>
        <end position="379"/>
    </location>
</feature>
<feature type="transmembrane region" description="Helical" evidence="7">
    <location>
        <begin position="206"/>
        <end position="231"/>
    </location>
</feature>
<dbReference type="CDD" id="cd13127">
    <property type="entry name" value="MATE_tuaB_like"/>
    <property type="match status" value="1"/>
</dbReference>
<feature type="transmembrane region" description="Helical" evidence="7">
    <location>
        <begin position="297"/>
        <end position="321"/>
    </location>
</feature>
<evidence type="ECO:0000313" key="9">
    <source>
        <dbReference type="Proteomes" id="UP000195442"/>
    </source>
</evidence>
<dbReference type="PANTHER" id="PTHR30250">
    <property type="entry name" value="PST FAMILY PREDICTED COLANIC ACID TRANSPORTER"/>
    <property type="match status" value="1"/>
</dbReference>
<evidence type="ECO:0000256" key="5">
    <source>
        <dbReference type="ARBA" id="ARBA00022989"/>
    </source>
</evidence>
<proteinExistence type="inferred from homology"/>
<dbReference type="AlphaFoldDB" id="A0A1R4H2J1"/>
<feature type="transmembrane region" description="Helical" evidence="7">
    <location>
        <begin position="243"/>
        <end position="264"/>
    </location>
</feature>
<dbReference type="EMBL" id="FUKJ01000075">
    <property type="protein sequence ID" value="SJM90448.1"/>
    <property type="molecule type" value="Genomic_DNA"/>
</dbReference>
<feature type="transmembrane region" description="Helical" evidence="7">
    <location>
        <begin position="57"/>
        <end position="79"/>
    </location>
</feature>
<keyword evidence="5 7" id="KW-1133">Transmembrane helix</keyword>
<feature type="transmembrane region" description="Helical" evidence="7">
    <location>
        <begin position="85"/>
        <end position="110"/>
    </location>
</feature>
<dbReference type="OrthoDB" id="8538786at2"/>
<dbReference type="Pfam" id="PF13440">
    <property type="entry name" value="Polysacc_synt_3"/>
    <property type="match status" value="1"/>
</dbReference>
<evidence type="ECO:0000256" key="2">
    <source>
        <dbReference type="ARBA" id="ARBA00007430"/>
    </source>
</evidence>
<dbReference type="Proteomes" id="UP000195442">
    <property type="component" value="Unassembled WGS sequence"/>
</dbReference>
<evidence type="ECO:0000256" key="4">
    <source>
        <dbReference type="ARBA" id="ARBA00022692"/>
    </source>
</evidence>
<comment type="similarity">
    <text evidence="2">Belongs to the polysaccharide synthase family.</text>
</comment>
<evidence type="ECO:0000256" key="3">
    <source>
        <dbReference type="ARBA" id="ARBA00022475"/>
    </source>
</evidence>
<keyword evidence="9" id="KW-1185">Reference proteome</keyword>
<name>A0A1R4H2J1_9GAMM</name>
<dbReference type="RefSeq" id="WP_087146100.1">
    <property type="nucleotide sequence ID" value="NZ_FUKJ01000075.1"/>
</dbReference>
<evidence type="ECO:0000256" key="6">
    <source>
        <dbReference type="ARBA" id="ARBA00023136"/>
    </source>
</evidence>
<feature type="transmembrane region" description="Helical" evidence="7">
    <location>
        <begin position="271"/>
        <end position="291"/>
    </location>
</feature>
<comment type="subcellular location">
    <subcellularLocation>
        <location evidence="1">Cell membrane</location>
        <topology evidence="1">Multi-pass membrane protein</topology>
    </subcellularLocation>
</comment>
<feature type="transmembrane region" description="Helical" evidence="7">
    <location>
        <begin position="29"/>
        <end position="45"/>
    </location>
</feature>
<dbReference type="GO" id="GO:0005886">
    <property type="term" value="C:plasma membrane"/>
    <property type="evidence" value="ECO:0007669"/>
    <property type="project" value="UniProtKB-SubCell"/>
</dbReference>
<gene>
    <name evidence="8" type="ORF">CRENPOLYSF2_1660019</name>
</gene>